<accession>A0A1G4R8H0</accession>
<evidence type="ECO:0000313" key="9">
    <source>
        <dbReference type="Proteomes" id="UP000198601"/>
    </source>
</evidence>
<dbReference type="SUPFAM" id="SSF51735">
    <property type="entry name" value="NAD(P)-binding Rossmann-fold domains"/>
    <property type="match status" value="1"/>
</dbReference>
<dbReference type="SMART" id="SM00839">
    <property type="entry name" value="ELFV_dehydrog"/>
    <property type="match status" value="1"/>
</dbReference>
<evidence type="ECO:0000313" key="8">
    <source>
        <dbReference type="EMBL" id="SCW52529.1"/>
    </source>
</evidence>
<dbReference type="InterPro" id="IPR016211">
    <property type="entry name" value="Glu/Phe/Leu/Val/Trp_DH_bac/arc"/>
</dbReference>
<dbReference type="OrthoDB" id="9803297at2"/>
<feature type="domain" description="Glutamate/phenylalanine/leucine/valine/L-tryptophan dehydrogenase C-terminal" evidence="7">
    <location>
        <begin position="163"/>
        <end position="369"/>
    </location>
</feature>
<dbReference type="RefSeq" id="WP_090670882.1">
    <property type="nucleotide sequence ID" value="NZ_FMTT01000012.1"/>
</dbReference>
<dbReference type="GO" id="GO:0000166">
    <property type="term" value="F:nucleotide binding"/>
    <property type="evidence" value="ECO:0007669"/>
    <property type="project" value="UniProtKB-KW"/>
</dbReference>
<evidence type="ECO:0000256" key="4">
    <source>
        <dbReference type="PIRSR" id="PIRSR000188-1"/>
    </source>
</evidence>
<evidence type="ECO:0000256" key="6">
    <source>
        <dbReference type="RuleBase" id="RU004417"/>
    </source>
</evidence>
<evidence type="ECO:0000256" key="2">
    <source>
        <dbReference type="ARBA" id="ARBA00023002"/>
    </source>
</evidence>
<protein>
    <submittedName>
        <fullName evidence="8">Phenylalanine dehydrogenase</fullName>
    </submittedName>
</protein>
<dbReference type="PROSITE" id="PS00074">
    <property type="entry name" value="GLFV_DEHYDROGENASE"/>
    <property type="match status" value="1"/>
</dbReference>
<dbReference type="SUPFAM" id="SSF53223">
    <property type="entry name" value="Aminoacid dehydrogenase-like, N-terminal domain"/>
    <property type="match status" value="1"/>
</dbReference>
<sequence>MNKAALLSEIKPSAFSRTTDLFEKMQEHEQVLFCNDPATGLKAIIAIHDTTLGPALGGTRMRPYATVEEALEDVLRLSKSMTYKCAAADVDFGGGKAVIIGDPAKDKTPELFRAYGQFIDSLNGRFYTGTDMGTVLDDFVHACKETYCIAGLPEEYGGGGETSIPTALGVLYSMKAVARTLWGHEDLRGKRFAIQGLGKVGFKVSEHLLQEGADLYVTDVEQTAIDQVVERAGKLGRTAIAVKGEEIYGVEADFFVPCAVGGIINDHTIGQLKVQAIAGAANNQLLHESHALDLKRKGILYAPDYVVNSGGIMQVSDELYGPNKDRVLAKTKAIYHSLLRVFSEAEEKNITTVEAANLICEQRIQSRKGRNSFFSPRKRAKWQIRH</sequence>
<dbReference type="EMBL" id="FMTT01000012">
    <property type="protein sequence ID" value="SCW52529.1"/>
    <property type="molecule type" value="Genomic_DNA"/>
</dbReference>
<evidence type="ECO:0000256" key="5">
    <source>
        <dbReference type="PIRSR" id="PIRSR000188-2"/>
    </source>
</evidence>
<reference evidence="9" key="1">
    <citation type="submission" date="2016-10" db="EMBL/GenBank/DDBJ databases">
        <authorList>
            <person name="Varghese N."/>
            <person name="Submissions S."/>
        </authorList>
    </citation>
    <scope>NUCLEOTIDE SEQUENCE [LARGE SCALE GENOMIC DNA]</scope>
    <source>
        <strain evidence="9">CGMCC 1.8946</strain>
    </source>
</reference>
<dbReference type="PIRSF" id="PIRSF000188">
    <property type="entry name" value="Phe_leu_dh"/>
    <property type="match status" value="1"/>
</dbReference>
<dbReference type="Pfam" id="PF00208">
    <property type="entry name" value="ELFV_dehydrog"/>
    <property type="match status" value="1"/>
</dbReference>
<dbReference type="InterPro" id="IPR006095">
    <property type="entry name" value="Glu/Leu/Phe/Val/Trp_DH"/>
</dbReference>
<dbReference type="InterPro" id="IPR033524">
    <property type="entry name" value="Glu/Leu/Phe/Val_DH_AS"/>
</dbReference>
<name>A0A1G4R8H0_9BACL</name>
<keyword evidence="5" id="KW-0547">Nucleotide-binding</keyword>
<dbReference type="Gene3D" id="3.40.50.10860">
    <property type="entry name" value="Leucine Dehydrogenase, chain A, domain 1"/>
    <property type="match status" value="1"/>
</dbReference>
<dbReference type="Gene3D" id="3.40.50.720">
    <property type="entry name" value="NAD(P)-binding Rossmann-like Domain"/>
    <property type="match status" value="1"/>
</dbReference>
<feature type="binding site" evidence="5">
    <location>
        <begin position="196"/>
        <end position="201"/>
    </location>
    <ligand>
        <name>NAD(+)</name>
        <dbReference type="ChEBI" id="CHEBI:57540"/>
    </ligand>
</feature>
<dbReference type="Proteomes" id="UP000198601">
    <property type="component" value="Unassembled WGS sequence"/>
</dbReference>
<dbReference type="STRING" id="624147.SAMN04487970_1012112"/>
<keyword evidence="3 5" id="KW-0520">NAD</keyword>
<dbReference type="InterPro" id="IPR036291">
    <property type="entry name" value="NAD(P)-bd_dom_sf"/>
</dbReference>
<evidence type="ECO:0000256" key="1">
    <source>
        <dbReference type="ARBA" id="ARBA00006382"/>
    </source>
</evidence>
<dbReference type="FunFam" id="3.40.50.10860:FF:000010">
    <property type="entry name" value="Leucine dehydrogenase"/>
    <property type="match status" value="1"/>
</dbReference>
<dbReference type="InterPro" id="IPR046346">
    <property type="entry name" value="Aminoacid_DH-like_N_sf"/>
</dbReference>
<keyword evidence="2 6" id="KW-0560">Oxidoreductase</keyword>
<dbReference type="InterPro" id="IPR006097">
    <property type="entry name" value="Glu/Leu/Phe/Val/Trp_DH_dimer"/>
</dbReference>
<organism evidence="8 9">
    <name type="scientific">Paenibacillus tianmuensis</name>
    <dbReference type="NCBI Taxonomy" id="624147"/>
    <lineage>
        <taxon>Bacteria</taxon>
        <taxon>Bacillati</taxon>
        <taxon>Bacillota</taxon>
        <taxon>Bacilli</taxon>
        <taxon>Bacillales</taxon>
        <taxon>Paenibacillaceae</taxon>
        <taxon>Paenibacillus</taxon>
    </lineage>
</organism>
<dbReference type="GO" id="GO:0016639">
    <property type="term" value="F:oxidoreductase activity, acting on the CH-NH2 group of donors, NAD or NADP as acceptor"/>
    <property type="evidence" value="ECO:0007669"/>
    <property type="project" value="InterPro"/>
</dbReference>
<evidence type="ECO:0000256" key="3">
    <source>
        <dbReference type="ARBA" id="ARBA00023027"/>
    </source>
</evidence>
<feature type="active site" description="Proton donor/acceptor" evidence="4">
    <location>
        <position position="96"/>
    </location>
</feature>
<keyword evidence="9" id="KW-1185">Reference proteome</keyword>
<evidence type="ECO:0000259" key="7">
    <source>
        <dbReference type="SMART" id="SM00839"/>
    </source>
</evidence>
<dbReference type="PRINTS" id="PR00082">
    <property type="entry name" value="GLFDHDRGNASE"/>
</dbReference>
<dbReference type="Pfam" id="PF02812">
    <property type="entry name" value="ELFV_dehydrog_N"/>
    <property type="match status" value="1"/>
</dbReference>
<gene>
    <name evidence="8" type="ORF">SAMN04487970_1012112</name>
</gene>
<dbReference type="PANTHER" id="PTHR42722:SF1">
    <property type="entry name" value="VALINE DEHYDROGENASE"/>
    <property type="match status" value="1"/>
</dbReference>
<proteinExistence type="inferred from homology"/>
<dbReference type="GO" id="GO:0006520">
    <property type="term" value="P:amino acid metabolic process"/>
    <property type="evidence" value="ECO:0007669"/>
    <property type="project" value="InterPro"/>
</dbReference>
<dbReference type="AlphaFoldDB" id="A0A1G4R8H0"/>
<dbReference type="CDD" id="cd01075">
    <property type="entry name" value="NAD_bind_Leu_Phe_Val_DH"/>
    <property type="match status" value="1"/>
</dbReference>
<dbReference type="InterPro" id="IPR006096">
    <property type="entry name" value="Glu/Leu/Phe/Val/Trp_DH_C"/>
</dbReference>
<dbReference type="PANTHER" id="PTHR42722">
    <property type="entry name" value="LEUCINE DEHYDROGENASE"/>
    <property type="match status" value="1"/>
</dbReference>
<comment type="similarity">
    <text evidence="1 6">Belongs to the Glu/Leu/Phe/Val dehydrogenases family.</text>
</comment>